<reference evidence="1 2" key="1">
    <citation type="submission" date="2016-03" db="EMBL/GenBank/DDBJ databases">
        <title>Complete genome sequence of a soil Actinobacterium, Nocardioides dokdonensis FR1436.</title>
        <authorList>
            <person name="Kwon S.-K."/>
            <person name="Kim K."/>
            <person name="Kim J.F."/>
        </authorList>
    </citation>
    <scope>NUCLEOTIDE SEQUENCE [LARGE SCALE GENOMIC DNA]</scope>
    <source>
        <strain evidence="1 2">FR1436</strain>
    </source>
</reference>
<dbReference type="CDD" id="cd02440">
    <property type="entry name" value="AdoMet_MTases"/>
    <property type="match status" value="1"/>
</dbReference>
<dbReference type="Proteomes" id="UP000077868">
    <property type="component" value="Chromosome"/>
</dbReference>
<name>A0A1A9GKR0_9ACTN</name>
<dbReference type="AlphaFoldDB" id="A0A1A9GKR0"/>
<protein>
    <submittedName>
        <fullName evidence="1">Methyltransferase domain protein</fullName>
    </submittedName>
</protein>
<evidence type="ECO:0000313" key="2">
    <source>
        <dbReference type="Proteomes" id="UP000077868"/>
    </source>
</evidence>
<keyword evidence="1" id="KW-0489">Methyltransferase</keyword>
<dbReference type="OrthoDB" id="9804312at2"/>
<dbReference type="STRING" id="1300347.I601_2471"/>
<dbReference type="PANTHER" id="PTHR43861">
    <property type="entry name" value="TRANS-ACONITATE 2-METHYLTRANSFERASE-RELATED"/>
    <property type="match status" value="1"/>
</dbReference>
<dbReference type="Gene3D" id="3.40.50.150">
    <property type="entry name" value="Vaccinia Virus protein VP39"/>
    <property type="match status" value="1"/>
</dbReference>
<organism evidence="1 2">
    <name type="scientific">Nocardioides dokdonensis FR1436</name>
    <dbReference type="NCBI Taxonomy" id="1300347"/>
    <lineage>
        <taxon>Bacteria</taxon>
        <taxon>Bacillati</taxon>
        <taxon>Actinomycetota</taxon>
        <taxon>Actinomycetes</taxon>
        <taxon>Propionibacteriales</taxon>
        <taxon>Nocardioidaceae</taxon>
        <taxon>Nocardioides</taxon>
    </lineage>
</organism>
<dbReference type="GO" id="GO:0032259">
    <property type="term" value="P:methylation"/>
    <property type="evidence" value="ECO:0007669"/>
    <property type="project" value="UniProtKB-KW"/>
</dbReference>
<dbReference type="KEGG" id="ndk:I601_2471"/>
<gene>
    <name evidence="1" type="ORF">I601_2471</name>
</gene>
<keyword evidence="1" id="KW-0808">Transferase</keyword>
<dbReference type="GO" id="GO:0008168">
    <property type="term" value="F:methyltransferase activity"/>
    <property type="evidence" value="ECO:0007669"/>
    <property type="project" value="UniProtKB-KW"/>
</dbReference>
<keyword evidence="2" id="KW-1185">Reference proteome</keyword>
<dbReference type="InterPro" id="IPR029063">
    <property type="entry name" value="SAM-dependent_MTases_sf"/>
</dbReference>
<accession>A0A1A9GKR0</accession>
<proteinExistence type="predicted"/>
<dbReference type="Pfam" id="PF13489">
    <property type="entry name" value="Methyltransf_23"/>
    <property type="match status" value="1"/>
</dbReference>
<evidence type="ECO:0000313" key="1">
    <source>
        <dbReference type="EMBL" id="ANH38889.1"/>
    </source>
</evidence>
<dbReference type="SUPFAM" id="SSF53335">
    <property type="entry name" value="S-adenosyl-L-methionine-dependent methyltransferases"/>
    <property type="match status" value="1"/>
</dbReference>
<dbReference type="PATRIC" id="fig|1300347.3.peg.2464"/>
<sequence length="258" mass="28300">MGLLRAALSGARDTVSRVAPPQSQRALTDAALAHWSDTEAPRWAVESHWRSGLGELWSSVGPRQLALTRSLLASLGRDVPEGRVLEWGCGGGANAVSFAPLCREYVGVDISQHSLDECRDQVLTHTGREIRTVLVDPATPETVVAELGPGTIDLVVCFYVFELLPSSRSATQVLRAVHDLLAADGAAVIQIKYDDGTWTGAARRRDYHRHVAHMTTFKIHEFWAICEQQGLRPHVLTLVPEDELDTRYAYVLLTRSGG</sequence>
<dbReference type="EMBL" id="CP015079">
    <property type="protein sequence ID" value="ANH38889.1"/>
    <property type="molecule type" value="Genomic_DNA"/>
</dbReference>